<sequence length="310" mass="33517">MKRDLPLSSLEPPEPADLRAPTGIPAPAELAEPTDVARPIGEIIRSVRPLSESDVEHILVVQKRMGLRFGEAAVALALVSRKDVLWALSQQFSYPYPREPGILQASELVVASDPYGAQAEAFRDLRSQIVAAQDVTERRPLAVLSAEGGDGRSFVAANLAMAFCQLGERTVLVDANLREPGLHKLLGVPERPSLSTLLCGVPIARPFDRSAQMPKLYVLQAGTPPPNPLELLERPLFARLLENLQRNFDRVIVDTPAAAGGADARVIAAACGQAVLVGRKNRSAVQPLQQLNAWLNKVRVDVVGVILNDH</sequence>
<keyword evidence="5" id="KW-1185">Reference proteome</keyword>
<dbReference type="PANTHER" id="PTHR32309">
    <property type="entry name" value="TYROSINE-PROTEIN KINASE"/>
    <property type="match status" value="1"/>
</dbReference>
<dbReference type="Proteomes" id="UP001057498">
    <property type="component" value="Chromosome"/>
</dbReference>
<dbReference type="NCBIfam" id="TIGR01007">
    <property type="entry name" value="eps_fam"/>
    <property type="match status" value="1"/>
</dbReference>
<gene>
    <name evidence="4" type="ORF">CATMQ487_38150</name>
</gene>
<reference evidence="4" key="1">
    <citation type="submission" date="2022-04" db="EMBL/GenBank/DDBJ databases">
        <title>Whole genome sequence of Sphaerotilus sp. FB-5.</title>
        <authorList>
            <person name="Takeda M."/>
            <person name="Narihara S."/>
            <person name="Akimoto M."/>
            <person name="Akimoto R."/>
            <person name="Nishiyashiki S."/>
            <person name="Murakami T."/>
        </authorList>
    </citation>
    <scope>NUCLEOTIDE SEQUENCE</scope>
    <source>
        <strain evidence="4">FB-5</strain>
    </source>
</reference>
<dbReference type="SUPFAM" id="SSF52540">
    <property type="entry name" value="P-loop containing nucleoside triphosphate hydrolases"/>
    <property type="match status" value="1"/>
</dbReference>
<evidence type="ECO:0000256" key="2">
    <source>
        <dbReference type="ARBA" id="ARBA00022840"/>
    </source>
</evidence>
<evidence type="ECO:0000256" key="3">
    <source>
        <dbReference type="SAM" id="MobiDB-lite"/>
    </source>
</evidence>
<evidence type="ECO:0000256" key="1">
    <source>
        <dbReference type="ARBA" id="ARBA00022741"/>
    </source>
</evidence>
<dbReference type="SUPFAM" id="SSF160246">
    <property type="entry name" value="EspE N-terminal domain-like"/>
    <property type="match status" value="1"/>
</dbReference>
<evidence type="ECO:0000313" key="5">
    <source>
        <dbReference type="Proteomes" id="UP001057498"/>
    </source>
</evidence>
<dbReference type="Gene3D" id="3.40.50.300">
    <property type="entry name" value="P-loop containing nucleotide triphosphate hydrolases"/>
    <property type="match status" value="1"/>
</dbReference>
<dbReference type="RefSeq" id="WP_251970088.1">
    <property type="nucleotide sequence ID" value="NZ_AP025730.1"/>
</dbReference>
<dbReference type="InterPro" id="IPR005702">
    <property type="entry name" value="Wzc-like_C"/>
</dbReference>
<dbReference type="EMBL" id="AP025730">
    <property type="protein sequence ID" value="BDI06845.1"/>
    <property type="molecule type" value="Genomic_DNA"/>
</dbReference>
<keyword evidence="2" id="KW-0067">ATP-binding</keyword>
<proteinExistence type="predicted"/>
<dbReference type="InterPro" id="IPR027417">
    <property type="entry name" value="P-loop_NTPase"/>
</dbReference>
<dbReference type="InterPro" id="IPR037257">
    <property type="entry name" value="T2SS_E_N_sf"/>
</dbReference>
<name>A0ABM7YQK3_9BURK</name>
<dbReference type="InterPro" id="IPR033756">
    <property type="entry name" value="YlxH/NBP35"/>
</dbReference>
<organism evidence="4 5">
    <name type="scientific">Sphaerotilus microaerophilus</name>
    <dbReference type="NCBI Taxonomy" id="2914710"/>
    <lineage>
        <taxon>Bacteria</taxon>
        <taxon>Pseudomonadati</taxon>
        <taxon>Pseudomonadota</taxon>
        <taxon>Betaproteobacteria</taxon>
        <taxon>Burkholderiales</taxon>
        <taxon>Sphaerotilaceae</taxon>
        <taxon>Sphaerotilus</taxon>
    </lineage>
</organism>
<dbReference type="CDD" id="cd05387">
    <property type="entry name" value="BY-kinase"/>
    <property type="match status" value="1"/>
</dbReference>
<accession>A0ABM7YQK3</accession>
<protein>
    <submittedName>
        <fullName evidence="4">Uncharacterized protein</fullName>
    </submittedName>
</protein>
<dbReference type="InterPro" id="IPR050445">
    <property type="entry name" value="Bact_polysacc_biosynth/exp"/>
</dbReference>
<keyword evidence="1" id="KW-0547">Nucleotide-binding</keyword>
<dbReference type="PANTHER" id="PTHR32309:SF31">
    <property type="entry name" value="CAPSULAR EXOPOLYSACCHARIDE FAMILY"/>
    <property type="match status" value="1"/>
</dbReference>
<feature type="compositionally biased region" description="Low complexity" evidence="3">
    <location>
        <begin position="1"/>
        <end position="11"/>
    </location>
</feature>
<feature type="region of interest" description="Disordered" evidence="3">
    <location>
        <begin position="1"/>
        <end position="27"/>
    </location>
</feature>
<dbReference type="Pfam" id="PF10609">
    <property type="entry name" value="ParA"/>
    <property type="match status" value="1"/>
</dbReference>
<evidence type="ECO:0000313" key="4">
    <source>
        <dbReference type="EMBL" id="BDI06845.1"/>
    </source>
</evidence>